<dbReference type="InterPro" id="IPR051604">
    <property type="entry name" value="Ergot_Alk_Oxidoreductase"/>
</dbReference>
<dbReference type="PANTHER" id="PTHR43162">
    <property type="match status" value="1"/>
</dbReference>
<dbReference type="Pfam" id="PF05368">
    <property type="entry name" value="NmrA"/>
    <property type="match status" value="1"/>
</dbReference>
<dbReference type="EMBL" id="JAMLDX010000015">
    <property type="protein sequence ID" value="MCP3732122.1"/>
    <property type="molecule type" value="Genomic_DNA"/>
</dbReference>
<sequence>MTVLVIGGTGKVGTLLVTTLAANGAKVRVLVRSEDRVALLPTGVDPAVVSIVDDPDGAQAAFDGIDQVFMLNRPVATEVVEGVLAVLLARRAGVRRFVYQSVFHAEAHAHLPHVASKVAIGTAVRNSGMAWTLLSPNHFFQNDWMTREALSDGRYVVPIGGVGCSGIDAQDIAAAAARVLSSDGHDGMDYPIVGRQVLNGAACAAAWSEVLRRPVTYDTDPARWRASSPMPAWLGLDLMTMYETFGRDGYIASEREMDSTVRLLGRQPVDYADYVTRTAAQWGLS</sequence>
<dbReference type="SUPFAM" id="SSF51735">
    <property type="entry name" value="NAD(P)-binding Rossmann-fold domains"/>
    <property type="match status" value="1"/>
</dbReference>
<dbReference type="Gene3D" id="3.40.50.720">
    <property type="entry name" value="NAD(P)-binding Rossmann-like Domain"/>
    <property type="match status" value="1"/>
</dbReference>
<dbReference type="InterPro" id="IPR036291">
    <property type="entry name" value="NAD(P)-bd_dom_sf"/>
</dbReference>
<reference evidence="2" key="1">
    <citation type="submission" date="2022-05" db="EMBL/GenBank/DDBJ databases">
        <title>Sphingomonas sp. strain MG17 Genome sequencing and assembly.</title>
        <authorList>
            <person name="Kim I."/>
        </authorList>
    </citation>
    <scope>NUCLEOTIDE SEQUENCE</scope>
    <source>
        <strain evidence="2">MG17</strain>
    </source>
</reference>
<name>A0A9X2HL37_9SPHN</name>
<evidence type="ECO:0000259" key="1">
    <source>
        <dbReference type="Pfam" id="PF05368"/>
    </source>
</evidence>
<gene>
    <name evidence="2" type="ORF">M9978_17000</name>
</gene>
<feature type="domain" description="NmrA-like" evidence="1">
    <location>
        <begin position="2"/>
        <end position="262"/>
    </location>
</feature>
<dbReference type="Gene3D" id="3.90.25.10">
    <property type="entry name" value="UDP-galactose 4-epimerase, domain 1"/>
    <property type="match status" value="1"/>
</dbReference>
<protein>
    <submittedName>
        <fullName evidence="2">NmrA family NAD(P)-binding protein</fullName>
    </submittedName>
</protein>
<dbReference type="InterPro" id="IPR008030">
    <property type="entry name" value="NmrA-like"/>
</dbReference>
<dbReference type="RefSeq" id="WP_254295277.1">
    <property type="nucleotide sequence ID" value="NZ_JAMLDX010000015.1"/>
</dbReference>
<evidence type="ECO:0000313" key="2">
    <source>
        <dbReference type="EMBL" id="MCP3732122.1"/>
    </source>
</evidence>
<dbReference type="Proteomes" id="UP001139451">
    <property type="component" value="Unassembled WGS sequence"/>
</dbReference>
<evidence type="ECO:0000313" key="3">
    <source>
        <dbReference type="Proteomes" id="UP001139451"/>
    </source>
</evidence>
<dbReference type="PANTHER" id="PTHR43162:SF1">
    <property type="entry name" value="PRESTALK A DIFFERENTIATION PROTEIN A"/>
    <property type="match status" value="1"/>
</dbReference>
<proteinExistence type="predicted"/>
<dbReference type="AlphaFoldDB" id="A0A9X2HL37"/>
<comment type="caution">
    <text evidence="2">The sequence shown here is derived from an EMBL/GenBank/DDBJ whole genome shotgun (WGS) entry which is preliminary data.</text>
</comment>
<accession>A0A9X2HL37</accession>
<organism evidence="2 3">
    <name type="scientific">Sphingomonas tagetis</name>
    <dbReference type="NCBI Taxonomy" id="2949092"/>
    <lineage>
        <taxon>Bacteria</taxon>
        <taxon>Pseudomonadati</taxon>
        <taxon>Pseudomonadota</taxon>
        <taxon>Alphaproteobacteria</taxon>
        <taxon>Sphingomonadales</taxon>
        <taxon>Sphingomonadaceae</taxon>
        <taxon>Sphingomonas</taxon>
    </lineage>
</organism>
<keyword evidence="3" id="KW-1185">Reference proteome</keyword>